<keyword evidence="1" id="KW-0560">Oxidoreductase</keyword>
<dbReference type="InterPro" id="IPR050425">
    <property type="entry name" value="NAD(P)_dehydrat-like"/>
</dbReference>
<dbReference type="CDD" id="cd05227">
    <property type="entry name" value="AR_SDR_e"/>
    <property type="match status" value="1"/>
</dbReference>
<protein>
    <submittedName>
        <fullName evidence="4">NAD-dependent epimerase/dehydratase family protein</fullName>
    </submittedName>
</protein>
<organism evidence="4 5">
    <name type="scientific">Sphingomonas changnyeongensis</name>
    <dbReference type="NCBI Taxonomy" id="2698679"/>
    <lineage>
        <taxon>Bacteria</taxon>
        <taxon>Pseudomonadati</taxon>
        <taxon>Pseudomonadota</taxon>
        <taxon>Alphaproteobacteria</taxon>
        <taxon>Sphingomonadales</taxon>
        <taxon>Sphingomonadaceae</taxon>
        <taxon>Sphingomonas</taxon>
    </lineage>
</organism>
<dbReference type="FunFam" id="3.40.50.720:FF:000336">
    <property type="entry name" value="Aldehyde reductase"/>
    <property type="match status" value="1"/>
</dbReference>
<dbReference type="SUPFAM" id="SSF51735">
    <property type="entry name" value="NAD(P)-binding Rossmann-fold domains"/>
    <property type="match status" value="1"/>
</dbReference>
<evidence type="ECO:0000256" key="1">
    <source>
        <dbReference type="ARBA" id="ARBA00023002"/>
    </source>
</evidence>
<dbReference type="InterPro" id="IPR057326">
    <property type="entry name" value="KR_dom"/>
</dbReference>
<dbReference type="SMART" id="SM00822">
    <property type="entry name" value="PKS_KR"/>
    <property type="match status" value="1"/>
</dbReference>
<gene>
    <name evidence="4" type="ORF">GVO57_12205</name>
</gene>
<dbReference type="InterPro" id="IPR001509">
    <property type="entry name" value="Epimerase_deHydtase"/>
</dbReference>
<evidence type="ECO:0000259" key="3">
    <source>
        <dbReference type="SMART" id="SM00822"/>
    </source>
</evidence>
<evidence type="ECO:0000313" key="5">
    <source>
        <dbReference type="Proteomes" id="UP000464468"/>
    </source>
</evidence>
<evidence type="ECO:0000256" key="2">
    <source>
        <dbReference type="ARBA" id="ARBA00023445"/>
    </source>
</evidence>
<dbReference type="KEGG" id="schy:GVO57_12205"/>
<proteinExistence type="inferred from homology"/>
<dbReference type="AlphaFoldDB" id="A0A7Z2NX88"/>
<dbReference type="GO" id="GO:0016616">
    <property type="term" value="F:oxidoreductase activity, acting on the CH-OH group of donors, NAD or NADP as acceptor"/>
    <property type="evidence" value="ECO:0007669"/>
    <property type="project" value="TreeGrafter"/>
</dbReference>
<dbReference type="PANTHER" id="PTHR10366:SF564">
    <property type="entry name" value="STEROL-4-ALPHA-CARBOXYLATE 3-DEHYDROGENASE, DECARBOXYLATING"/>
    <property type="match status" value="1"/>
</dbReference>
<sequence length="338" mass="35647">MTGTVLVTGGSGYIAGFVIRRLVETGWTVRATIRSLAREPEVRAWLGVDDARLSFVAADLTDDAGWAAAMAGCSHVAHLASPLPAGAPAHEDELIVPARDGALRALRFAADAGVGRVVMTSSVAAIAYGHGGDRTRFTEADWTVVDGPGVYAYPKSKTIAERAARDWLAQAGGGPELVTVNPSAVLGPVLGPDFSASIEAVKKLLAGDLPGLPDLGFGIVDVRDVADLHVRCLTEPGIAGERFIASGPFLKLADIAAVLRDEMGEAARRVPKMKLPDMLVRMAARFDPVLSQVVGELGHVRETPADHARARLGWVPRPHRETIVDTARSLIERGIVAA</sequence>
<dbReference type="PANTHER" id="PTHR10366">
    <property type="entry name" value="NAD DEPENDENT EPIMERASE/DEHYDRATASE"/>
    <property type="match status" value="1"/>
</dbReference>
<reference evidence="4 5" key="1">
    <citation type="submission" date="2020-01" db="EMBL/GenBank/DDBJ databases">
        <title>Sphingomonas sp. C33 whole genome sequece.</title>
        <authorList>
            <person name="Park C."/>
        </authorList>
    </citation>
    <scope>NUCLEOTIDE SEQUENCE [LARGE SCALE GENOMIC DNA]</scope>
    <source>
        <strain evidence="4 5">C33</strain>
    </source>
</reference>
<comment type="similarity">
    <text evidence="2">Belongs to the NAD(P)-dependent epimerase/dehydratase family. Dihydroflavonol-4-reductase subfamily.</text>
</comment>
<keyword evidence="5" id="KW-1185">Reference proteome</keyword>
<dbReference type="InterPro" id="IPR036291">
    <property type="entry name" value="NAD(P)-bd_dom_sf"/>
</dbReference>
<dbReference type="RefSeq" id="WP_160593387.1">
    <property type="nucleotide sequence ID" value="NZ_CP047895.1"/>
</dbReference>
<feature type="domain" description="Ketoreductase" evidence="3">
    <location>
        <begin position="3"/>
        <end position="188"/>
    </location>
</feature>
<evidence type="ECO:0000313" key="4">
    <source>
        <dbReference type="EMBL" id="QHL91432.1"/>
    </source>
</evidence>
<name>A0A7Z2NX88_9SPHN</name>
<dbReference type="Proteomes" id="UP000464468">
    <property type="component" value="Chromosome"/>
</dbReference>
<dbReference type="Pfam" id="PF01370">
    <property type="entry name" value="Epimerase"/>
    <property type="match status" value="1"/>
</dbReference>
<dbReference type="Gene3D" id="3.40.50.720">
    <property type="entry name" value="NAD(P)-binding Rossmann-like Domain"/>
    <property type="match status" value="1"/>
</dbReference>
<accession>A0A7Z2NX88</accession>
<dbReference type="EMBL" id="CP047895">
    <property type="protein sequence ID" value="QHL91432.1"/>
    <property type="molecule type" value="Genomic_DNA"/>
</dbReference>